<protein>
    <recommendedName>
        <fullName evidence="2">Retroviral envelope protein GP41-like domain-containing protein</fullName>
    </recommendedName>
</protein>
<dbReference type="PANTHER" id="PTHR34313:SF2">
    <property type="entry name" value="ENDOGENOUS RETROVIRUS GROUP K MEMBER 21 ENV POLYPROTEIN-LIKE"/>
    <property type="match status" value="1"/>
</dbReference>
<dbReference type="AlphaFoldDB" id="A0A485PA83"/>
<gene>
    <name evidence="3" type="ORF">LYPA_23C021259</name>
</gene>
<accession>A0A485PA83</accession>
<organism evidence="3 4">
    <name type="scientific">Lynx pardinus</name>
    <name type="common">Iberian lynx</name>
    <name type="synonym">Felis pardina</name>
    <dbReference type="NCBI Taxonomy" id="191816"/>
    <lineage>
        <taxon>Eukaryota</taxon>
        <taxon>Metazoa</taxon>
        <taxon>Chordata</taxon>
        <taxon>Craniata</taxon>
        <taxon>Vertebrata</taxon>
        <taxon>Euteleostomi</taxon>
        <taxon>Mammalia</taxon>
        <taxon>Eutheria</taxon>
        <taxon>Laurasiatheria</taxon>
        <taxon>Carnivora</taxon>
        <taxon>Feliformia</taxon>
        <taxon>Felidae</taxon>
        <taxon>Felinae</taxon>
        <taxon>Lynx</taxon>
    </lineage>
</organism>
<keyword evidence="4" id="KW-1185">Reference proteome</keyword>
<feature type="domain" description="Retroviral envelope protein GP41-like" evidence="2">
    <location>
        <begin position="1"/>
        <end position="111"/>
    </location>
</feature>
<dbReference type="GO" id="GO:0005198">
    <property type="term" value="F:structural molecule activity"/>
    <property type="evidence" value="ECO:0007669"/>
    <property type="project" value="InterPro"/>
</dbReference>
<feature type="non-terminal residue" evidence="3">
    <location>
        <position position="1"/>
    </location>
</feature>
<evidence type="ECO:0000313" key="4">
    <source>
        <dbReference type="Proteomes" id="UP000386466"/>
    </source>
</evidence>
<dbReference type="InterPro" id="IPR051255">
    <property type="entry name" value="Retroviral_env_glycoprotein"/>
</dbReference>
<evidence type="ECO:0000313" key="3">
    <source>
        <dbReference type="EMBL" id="VFV43491.1"/>
    </source>
</evidence>
<proteinExistence type="predicted"/>
<dbReference type="EMBL" id="CAAGRJ010034070">
    <property type="protein sequence ID" value="VFV43491.1"/>
    <property type="molecule type" value="Genomic_DNA"/>
</dbReference>
<comment type="subcellular location">
    <subcellularLocation>
        <location evidence="1">Virion</location>
    </subcellularLocation>
</comment>
<name>A0A485PA83_LYNPA</name>
<evidence type="ECO:0000259" key="2">
    <source>
        <dbReference type="Pfam" id="PF00517"/>
    </source>
</evidence>
<reference evidence="3 4" key="1">
    <citation type="submission" date="2019-01" db="EMBL/GenBank/DDBJ databases">
        <authorList>
            <person name="Alioto T."/>
            <person name="Alioto T."/>
        </authorList>
    </citation>
    <scope>NUCLEOTIDE SEQUENCE [LARGE SCALE GENOMIC DNA]</scope>
</reference>
<dbReference type="InterPro" id="IPR000328">
    <property type="entry name" value="GP41-like"/>
</dbReference>
<dbReference type="PANTHER" id="PTHR34313">
    <property type="entry name" value="ENDOGENOUS RETROVIRUS GROUP K MEMBER 113 ENV POLYPROTEIN-RELATED"/>
    <property type="match status" value="1"/>
</dbReference>
<dbReference type="Proteomes" id="UP000386466">
    <property type="component" value="Unassembled WGS sequence"/>
</dbReference>
<sequence>TAAVSLYQSVQTVQLVQQWHEKSHRLWRTQWDTDSRLSSEIADLQQAVILLGNQLVSLQRQISLKCDWNATSIIVTLLPFNNTKLPLNDVKRHLLGHSNVSMDIQHLQAEI</sequence>
<evidence type="ECO:0000256" key="1">
    <source>
        <dbReference type="ARBA" id="ARBA00004328"/>
    </source>
</evidence>
<dbReference type="Pfam" id="PF00517">
    <property type="entry name" value="GP41"/>
    <property type="match status" value="1"/>
</dbReference>